<dbReference type="Proteomes" id="UP000019486">
    <property type="component" value="Unassembled WGS sequence"/>
</dbReference>
<dbReference type="InterPro" id="IPR003594">
    <property type="entry name" value="HATPase_dom"/>
</dbReference>
<evidence type="ECO:0000256" key="7">
    <source>
        <dbReference type="ARBA" id="ARBA00022692"/>
    </source>
</evidence>
<dbReference type="EC" id="2.7.13.3" evidence="3"/>
<keyword evidence="19" id="KW-1185">Reference proteome</keyword>
<dbReference type="PATRIC" id="fig|1385369.3.peg.6486"/>
<keyword evidence="4" id="KW-1003">Cell membrane</keyword>
<dbReference type="PROSITE" id="PS50109">
    <property type="entry name" value="HIS_KIN"/>
    <property type="match status" value="1"/>
</dbReference>
<evidence type="ECO:0000259" key="15">
    <source>
        <dbReference type="PROSITE" id="PS50109"/>
    </source>
</evidence>
<evidence type="ECO:0000256" key="12">
    <source>
        <dbReference type="ARBA" id="ARBA00023012"/>
    </source>
</evidence>
<evidence type="ECO:0000256" key="1">
    <source>
        <dbReference type="ARBA" id="ARBA00000085"/>
    </source>
</evidence>
<evidence type="ECO:0000256" key="11">
    <source>
        <dbReference type="ARBA" id="ARBA00022989"/>
    </source>
</evidence>
<dbReference type="Pfam" id="PF02518">
    <property type="entry name" value="HATPase_c"/>
    <property type="match status" value="1"/>
</dbReference>
<dbReference type="SMART" id="SM00388">
    <property type="entry name" value="HisKA"/>
    <property type="match status" value="1"/>
</dbReference>
<dbReference type="InterPro" id="IPR035965">
    <property type="entry name" value="PAS-like_dom_sf"/>
</dbReference>
<organism evidence="18 19">
    <name type="scientific">Skermanella stibiiresistens SB22</name>
    <dbReference type="NCBI Taxonomy" id="1385369"/>
    <lineage>
        <taxon>Bacteria</taxon>
        <taxon>Pseudomonadati</taxon>
        <taxon>Pseudomonadota</taxon>
        <taxon>Alphaproteobacteria</taxon>
        <taxon>Rhodospirillales</taxon>
        <taxon>Azospirillaceae</taxon>
        <taxon>Skermanella</taxon>
    </lineage>
</organism>
<dbReference type="InterPro" id="IPR036097">
    <property type="entry name" value="HisK_dim/P_sf"/>
</dbReference>
<dbReference type="PANTHER" id="PTHR43047">
    <property type="entry name" value="TWO-COMPONENT HISTIDINE PROTEIN KINASE"/>
    <property type="match status" value="1"/>
</dbReference>
<evidence type="ECO:0000256" key="14">
    <source>
        <dbReference type="SAM" id="Phobius"/>
    </source>
</evidence>
<keyword evidence="12" id="KW-0902">Two-component regulatory system</keyword>
<feature type="transmembrane region" description="Helical" evidence="14">
    <location>
        <begin position="61"/>
        <end position="85"/>
    </location>
</feature>
<evidence type="ECO:0000256" key="4">
    <source>
        <dbReference type="ARBA" id="ARBA00022475"/>
    </source>
</evidence>
<feature type="transmembrane region" description="Helical" evidence="14">
    <location>
        <begin position="136"/>
        <end position="157"/>
    </location>
</feature>
<keyword evidence="8" id="KW-0547">Nucleotide-binding</keyword>
<dbReference type="InterPro" id="IPR000700">
    <property type="entry name" value="PAS-assoc_C"/>
</dbReference>
<evidence type="ECO:0000256" key="13">
    <source>
        <dbReference type="ARBA" id="ARBA00023136"/>
    </source>
</evidence>
<feature type="transmembrane region" description="Helical" evidence="14">
    <location>
        <begin position="169"/>
        <end position="188"/>
    </location>
</feature>
<feature type="domain" description="PAC" evidence="17">
    <location>
        <begin position="301"/>
        <end position="358"/>
    </location>
</feature>
<dbReference type="GO" id="GO:0005886">
    <property type="term" value="C:plasma membrane"/>
    <property type="evidence" value="ECO:0007669"/>
    <property type="project" value="UniProtKB-SubCell"/>
</dbReference>
<dbReference type="SUPFAM" id="SSF55874">
    <property type="entry name" value="ATPase domain of HSP90 chaperone/DNA topoisomerase II/histidine kinase"/>
    <property type="match status" value="1"/>
</dbReference>
<evidence type="ECO:0000256" key="3">
    <source>
        <dbReference type="ARBA" id="ARBA00012438"/>
    </source>
</evidence>
<evidence type="ECO:0000256" key="2">
    <source>
        <dbReference type="ARBA" id="ARBA00004651"/>
    </source>
</evidence>
<evidence type="ECO:0000259" key="16">
    <source>
        <dbReference type="PROSITE" id="PS50112"/>
    </source>
</evidence>
<dbReference type="CDD" id="cd00082">
    <property type="entry name" value="HisKA"/>
    <property type="match status" value="1"/>
</dbReference>
<dbReference type="GO" id="GO:0005524">
    <property type="term" value="F:ATP binding"/>
    <property type="evidence" value="ECO:0007669"/>
    <property type="project" value="UniProtKB-KW"/>
</dbReference>
<dbReference type="InterPro" id="IPR036890">
    <property type="entry name" value="HATPase_C_sf"/>
</dbReference>
<keyword evidence="7 14" id="KW-0812">Transmembrane</keyword>
<dbReference type="Pfam" id="PF08447">
    <property type="entry name" value="PAS_3"/>
    <property type="match status" value="1"/>
</dbReference>
<feature type="transmembrane region" description="Helical" evidence="14">
    <location>
        <begin position="200"/>
        <end position="221"/>
    </location>
</feature>
<feature type="transmembrane region" description="Helical" evidence="14">
    <location>
        <begin position="106"/>
        <end position="130"/>
    </location>
</feature>
<evidence type="ECO:0000256" key="6">
    <source>
        <dbReference type="ARBA" id="ARBA00022679"/>
    </source>
</evidence>
<feature type="transmembrane region" description="Helical" evidence="14">
    <location>
        <begin position="30"/>
        <end position="49"/>
    </location>
</feature>
<dbReference type="PANTHER" id="PTHR43047:SF63">
    <property type="entry name" value="HISTIDINE KINASE"/>
    <property type="match status" value="1"/>
</dbReference>
<dbReference type="SUPFAM" id="SSF47384">
    <property type="entry name" value="Homodimeric domain of signal transducing histidine kinase"/>
    <property type="match status" value="1"/>
</dbReference>
<dbReference type="InterPro" id="IPR003661">
    <property type="entry name" value="HisK_dim/P_dom"/>
</dbReference>
<feature type="domain" description="PAS" evidence="16">
    <location>
        <begin position="228"/>
        <end position="298"/>
    </location>
</feature>
<keyword evidence="13 14" id="KW-0472">Membrane</keyword>
<accession>W9GRF2</accession>
<evidence type="ECO:0000256" key="5">
    <source>
        <dbReference type="ARBA" id="ARBA00022553"/>
    </source>
</evidence>
<dbReference type="Gene3D" id="3.30.565.10">
    <property type="entry name" value="Histidine kinase-like ATPase, C-terminal domain"/>
    <property type="match status" value="1"/>
</dbReference>
<dbReference type="SUPFAM" id="SSF55785">
    <property type="entry name" value="PYP-like sensor domain (PAS domain)"/>
    <property type="match status" value="1"/>
</dbReference>
<comment type="catalytic activity">
    <reaction evidence="1">
        <text>ATP + protein L-histidine = ADP + protein N-phospho-L-histidine.</text>
        <dbReference type="EC" id="2.7.13.3"/>
    </reaction>
</comment>
<dbReference type="FunFam" id="1.10.287.130:FF:000038">
    <property type="entry name" value="Sensory transduction histidine kinase"/>
    <property type="match status" value="1"/>
</dbReference>
<dbReference type="STRING" id="1385369.N825_26590"/>
<dbReference type="AlphaFoldDB" id="W9GRF2"/>
<dbReference type="GO" id="GO:0009927">
    <property type="term" value="F:histidine phosphotransfer kinase activity"/>
    <property type="evidence" value="ECO:0007669"/>
    <property type="project" value="TreeGrafter"/>
</dbReference>
<reference evidence="18 19" key="1">
    <citation type="submission" date="2013-08" db="EMBL/GenBank/DDBJ databases">
        <title>The genome sequence of Skermanella stibiiresistens.</title>
        <authorList>
            <person name="Zhu W."/>
            <person name="Wang G."/>
        </authorList>
    </citation>
    <scope>NUCLEOTIDE SEQUENCE [LARGE SCALE GENOMIC DNA]</scope>
    <source>
        <strain evidence="18 19">SB22</strain>
    </source>
</reference>
<dbReference type="PRINTS" id="PR00344">
    <property type="entry name" value="BCTRLSENSOR"/>
</dbReference>
<dbReference type="EMBL" id="AVFL01000042">
    <property type="protein sequence ID" value="EWY36485.1"/>
    <property type="molecule type" value="Genomic_DNA"/>
</dbReference>
<dbReference type="InterPro" id="IPR005467">
    <property type="entry name" value="His_kinase_dom"/>
</dbReference>
<dbReference type="SMART" id="SM00387">
    <property type="entry name" value="HATPase_c"/>
    <property type="match status" value="1"/>
</dbReference>
<keyword evidence="10" id="KW-0067">ATP-binding</keyword>
<dbReference type="InterPro" id="IPR004358">
    <property type="entry name" value="Sig_transdc_His_kin-like_C"/>
</dbReference>
<dbReference type="Gene3D" id="3.30.450.20">
    <property type="entry name" value="PAS domain"/>
    <property type="match status" value="1"/>
</dbReference>
<dbReference type="Gene3D" id="1.10.287.130">
    <property type="match status" value="1"/>
</dbReference>
<dbReference type="SMART" id="SM00091">
    <property type="entry name" value="PAS"/>
    <property type="match status" value="1"/>
</dbReference>
<dbReference type="PROSITE" id="PS50112">
    <property type="entry name" value="PAS"/>
    <property type="match status" value="1"/>
</dbReference>
<proteinExistence type="predicted"/>
<dbReference type="InterPro" id="IPR013655">
    <property type="entry name" value="PAS_fold_3"/>
</dbReference>
<comment type="caution">
    <text evidence="18">The sequence shown here is derived from an EMBL/GenBank/DDBJ whole genome shotgun (WGS) entry which is preliminary data.</text>
</comment>
<feature type="domain" description="Histidine kinase" evidence="15">
    <location>
        <begin position="376"/>
        <end position="597"/>
    </location>
</feature>
<dbReference type="RefSeq" id="WP_051513754.1">
    <property type="nucleotide sequence ID" value="NZ_AVFL01000042.1"/>
</dbReference>
<evidence type="ECO:0000313" key="18">
    <source>
        <dbReference type="EMBL" id="EWY36485.1"/>
    </source>
</evidence>
<dbReference type="GO" id="GO:0000155">
    <property type="term" value="F:phosphorelay sensor kinase activity"/>
    <property type="evidence" value="ECO:0007669"/>
    <property type="project" value="InterPro"/>
</dbReference>
<dbReference type="InterPro" id="IPR011620">
    <property type="entry name" value="Sig_transdc_His_kinase_LytS_TM"/>
</dbReference>
<sequence>MRTPSRASGVGHDEQVLVLNPTLRDILIELAQHTGLFALLALAFSRIIHASRLHRSRWRPAVLGTTFGVFAVLCMMMPVIIPIAAPGTAAPGSGAIILDGRHVMTALAGMLGGPVSAIIAAIGAAAYRIWLGGPVMIAGCAAIVISASCGVAAWWLAARRGRRARFGDLVLLALVATVAGQAPVLLLPTREIFWTFVTEAALPLAVVTGGGIMLLGSLLLIELRRQLGEDKLRLLAAYATDIIIRSDLQGRQLFVSPACREILGHDPDDLVGSLMDALIHPDDRDGVAAVMATLTPGAPRQIFTCRMRRADGGHVWVEVTVRLVPATSSDTLWNDLAEVVSVARDISKRKAVEARLAAATARAEAANRAKSGFLANMSHELRTPLNAIIGFAELIRTETMGPVGNPTYREYAKDIHDSGHHLLSLINDVLDLSKIEADHMELDEETVELNDVVAACVRMARTQADKGGVMLEAHVDPKGVLVRGEHRRLLQVLLNLVSNAIKYTRPGGSVTIVTRVPPEGGVELVVRDTGCGIQPSDLPLVMLPFGQIDNAYNRQNQGTGLGLPLARRLVEMHGGTLKLDSGVGVGTTATASLPASRVIGSARIGPARTELRI</sequence>
<evidence type="ECO:0000256" key="9">
    <source>
        <dbReference type="ARBA" id="ARBA00022777"/>
    </source>
</evidence>
<evidence type="ECO:0000256" key="8">
    <source>
        <dbReference type="ARBA" id="ARBA00022741"/>
    </source>
</evidence>
<keyword evidence="6" id="KW-0808">Transferase</keyword>
<dbReference type="Pfam" id="PF00512">
    <property type="entry name" value="HisKA"/>
    <property type="match status" value="1"/>
</dbReference>
<keyword evidence="9 18" id="KW-0418">Kinase</keyword>
<dbReference type="Pfam" id="PF07694">
    <property type="entry name" value="5TM-5TMR_LYT"/>
    <property type="match status" value="1"/>
</dbReference>
<dbReference type="CDD" id="cd00130">
    <property type="entry name" value="PAS"/>
    <property type="match status" value="1"/>
</dbReference>
<gene>
    <name evidence="18" type="ORF">N825_26590</name>
</gene>
<keyword evidence="11 14" id="KW-1133">Transmembrane helix</keyword>
<dbReference type="GO" id="GO:0071555">
    <property type="term" value="P:cell wall organization"/>
    <property type="evidence" value="ECO:0007669"/>
    <property type="project" value="InterPro"/>
</dbReference>
<dbReference type="OrthoDB" id="9801651at2"/>
<evidence type="ECO:0000259" key="17">
    <source>
        <dbReference type="PROSITE" id="PS50113"/>
    </source>
</evidence>
<comment type="subcellular location">
    <subcellularLocation>
        <location evidence="2">Cell membrane</location>
        <topology evidence="2">Multi-pass membrane protein</topology>
    </subcellularLocation>
</comment>
<evidence type="ECO:0000313" key="19">
    <source>
        <dbReference type="Proteomes" id="UP000019486"/>
    </source>
</evidence>
<dbReference type="NCBIfam" id="TIGR00229">
    <property type="entry name" value="sensory_box"/>
    <property type="match status" value="1"/>
</dbReference>
<evidence type="ECO:0000256" key="10">
    <source>
        <dbReference type="ARBA" id="ARBA00022840"/>
    </source>
</evidence>
<dbReference type="InterPro" id="IPR000014">
    <property type="entry name" value="PAS"/>
</dbReference>
<protein>
    <recommendedName>
        <fullName evidence="3">histidine kinase</fullName>
        <ecNumber evidence="3">2.7.13.3</ecNumber>
    </recommendedName>
</protein>
<name>W9GRF2_9PROT</name>
<dbReference type="PROSITE" id="PS50113">
    <property type="entry name" value="PAC"/>
    <property type="match status" value="1"/>
</dbReference>
<keyword evidence="5" id="KW-0597">Phosphoprotein</keyword>